<name>A0A168KXU3_CORDF</name>
<evidence type="ECO:0000256" key="1">
    <source>
        <dbReference type="SAM" id="SignalP"/>
    </source>
</evidence>
<dbReference type="SUPFAM" id="SSF63829">
    <property type="entry name" value="Calcium-dependent phosphotriesterase"/>
    <property type="match status" value="1"/>
</dbReference>
<protein>
    <submittedName>
        <fullName evidence="2">Six-bladed beta-propeller, TolB-like protein</fullName>
    </submittedName>
</protein>
<evidence type="ECO:0000313" key="3">
    <source>
        <dbReference type="Proteomes" id="UP000076881"/>
    </source>
</evidence>
<dbReference type="InterPro" id="IPR011042">
    <property type="entry name" value="6-blade_b-propeller_TolB-like"/>
</dbReference>
<dbReference type="Gene3D" id="2.120.10.30">
    <property type="entry name" value="TolB, C-terminal domain"/>
    <property type="match status" value="1"/>
</dbReference>
<sequence length="324" mass="35034">MSSVLQVVVSMLALAFTTQAAYTAQLLYQFPNYLQWAENMAVRPNGNVLITTFDHAHIYELVPNSGNPPRLVATLPDADVAIGIAQISPDVFAVEAGYLNRTSFRLDGTGRIDTVDFTCLNSVGQPKIKTVAALPQAQLANGMAALPLLSHIVLSADSVTGTVYRTNTRTGKVETAFKDPKLAPKDNPDPFLALLGVNGLKTYKEYLYVTSTSAQFLGRYKIDALGNPLSALEILATYDTPRSPDDFAVARNGSVFGAVPLDSVSKATPNRPKYDVSFIVDHNQDFQRPTSAILSLDEKTVYVTTGGRNEEGEKGGQIFAVRLT</sequence>
<keyword evidence="3" id="KW-1185">Reference proteome</keyword>
<gene>
    <name evidence="2" type="ORF">LEL_01968</name>
</gene>
<dbReference type="PANTHER" id="PTHR42060:SF1">
    <property type="entry name" value="NHL REPEAT-CONTAINING PROTEIN"/>
    <property type="match status" value="1"/>
</dbReference>
<dbReference type="AlphaFoldDB" id="A0A168KXU3"/>
<proteinExistence type="predicted"/>
<keyword evidence="1" id="KW-0732">Signal</keyword>
<dbReference type="PANTHER" id="PTHR42060">
    <property type="entry name" value="NHL REPEAT-CONTAINING PROTEIN-RELATED"/>
    <property type="match status" value="1"/>
</dbReference>
<evidence type="ECO:0000313" key="2">
    <source>
        <dbReference type="EMBL" id="OAA82423.1"/>
    </source>
</evidence>
<dbReference type="STRING" id="1081108.A0A168KXU3"/>
<feature type="chain" id="PRO_5007898619" evidence="1">
    <location>
        <begin position="21"/>
        <end position="324"/>
    </location>
</feature>
<dbReference type="EMBL" id="AZHF01000001">
    <property type="protein sequence ID" value="OAA82423.1"/>
    <property type="molecule type" value="Genomic_DNA"/>
</dbReference>
<dbReference type="OrthoDB" id="9977941at2759"/>
<organism evidence="2 3">
    <name type="scientific">Akanthomyces lecanii RCEF 1005</name>
    <dbReference type="NCBI Taxonomy" id="1081108"/>
    <lineage>
        <taxon>Eukaryota</taxon>
        <taxon>Fungi</taxon>
        <taxon>Dikarya</taxon>
        <taxon>Ascomycota</taxon>
        <taxon>Pezizomycotina</taxon>
        <taxon>Sordariomycetes</taxon>
        <taxon>Hypocreomycetidae</taxon>
        <taxon>Hypocreales</taxon>
        <taxon>Cordycipitaceae</taxon>
        <taxon>Akanthomyces</taxon>
        <taxon>Cordyceps confragosa</taxon>
    </lineage>
</organism>
<dbReference type="Proteomes" id="UP000076881">
    <property type="component" value="Unassembled WGS sequence"/>
</dbReference>
<reference evidence="2 3" key="1">
    <citation type="journal article" date="2016" name="Genome Biol. Evol.">
        <title>Divergent and convergent evolution of fungal pathogenicity.</title>
        <authorList>
            <person name="Shang Y."/>
            <person name="Xiao G."/>
            <person name="Zheng P."/>
            <person name="Cen K."/>
            <person name="Zhan S."/>
            <person name="Wang C."/>
        </authorList>
    </citation>
    <scope>NUCLEOTIDE SEQUENCE [LARGE SCALE GENOMIC DNA]</scope>
    <source>
        <strain evidence="2 3">RCEF 1005</strain>
    </source>
</reference>
<accession>A0A168KXU3</accession>
<feature type="signal peptide" evidence="1">
    <location>
        <begin position="1"/>
        <end position="20"/>
    </location>
</feature>
<comment type="caution">
    <text evidence="2">The sequence shown here is derived from an EMBL/GenBank/DDBJ whole genome shotgun (WGS) entry which is preliminary data.</text>
</comment>
<dbReference type="InterPro" id="IPR052998">
    <property type="entry name" value="Hetero-Diels-Alderase-like"/>
</dbReference>